<gene>
    <name evidence="2" type="ORF">Poly59_61100</name>
</gene>
<sequence>MQLELHEGEVVYCTVKPARMKPAFEAEPLLSAVCQFQDPEGLTLIVSRADAEAHGFEYTYSCRMITLRIHSSINAVGFLASVTEPLAKRRITGNAISAYFHDHLLVPIASADEAMRLFSEISFTVRSDRRT</sequence>
<feature type="domain" description="DUF2241" evidence="1">
    <location>
        <begin position="1"/>
        <end position="63"/>
    </location>
</feature>
<dbReference type="EMBL" id="SJPX01000006">
    <property type="protein sequence ID" value="TWU47135.1"/>
    <property type="molecule type" value="Genomic_DNA"/>
</dbReference>
<dbReference type="AlphaFoldDB" id="A0A5C6EF39"/>
<dbReference type="PANTHER" id="PTHR39199:SF1">
    <property type="entry name" value="BLR5128 PROTEIN"/>
    <property type="match status" value="1"/>
</dbReference>
<dbReference type="PANTHER" id="PTHR39199">
    <property type="entry name" value="BLR5128 PROTEIN"/>
    <property type="match status" value="1"/>
</dbReference>
<organism evidence="2 3">
    <name type="scientific">Rubripirellula reticaptiva</name>
    <dbReference type="NCBI Taxonomy" id="2528013"/>
    <lineage>
        <taxon>Bacteria</taxon>
        <taxon>Pseudomonadati</taxon>
        <taxon>Planctomycetota</taxon>
        <taxon>Planctomycetia</taxon>
        <taxon>Pirellulales</taxon>
        <taxon>Pirellulaceae</taxon>
        <taxon>Rubripirellula</taxon>
    </lineage>
</organism>
<dbReference type="RefSeq" id="WP_222436189.1">
    <property type="nucleotide sequence ID" value="NZ_SJPX01000006.1"/>
</dbReference>
<dbReference type="InterPro" id="IPR045865">
    <property type="entry name" value="ACT-like_dom_sf"/>
</dbReference>
<protein>
    <submittedName>
        <fullName evidence="2">ACT domain protein</fullName>
    </submittedName>
</protein>
<dbReference type="SUPFAM" id="SSF55021">
    <property type="entry name" value="ACT-like"/>
    <property type="match status" value="2"/>
</dbReference>
<comment type="caution">
    <text evidence="2">The sequence shown here is derived from an EMBL/GenBank/DDBJ whole genome shotgun (WGS) entry which is preliminary data.</text>
</comment>
<reference evidence="2 3" key="1">
    <citation type="submission" date="2019-02" db="EMBL/GenBank/DDBJ databases">
        <title>Deep-cultivation of Planctomycetes and their phenomic and genomic characterization uncovers novel biology.</title>
        <authorList>
            <person name="Wiegand S."/>
            <person name="Jogler M."/>
            <person name="Boedeker C."/>
            <person name="Pinto D."/>
            <person name="Vollmers J."/>
            <person name="Rivas-Marin E."/>
            <person name="Kohn T."/>
            <person name="Peeters S.H."/>
            <person name="Heuer A."/>
            <person name="Rast P."/>
            <person name="Oberbeckmann S."/>
            <person name="Bunk B."/>
            <person name="Jeske O."/>
            <person name="Meyerdierks A."/>
            <person name="Storesund J.E."/>
            <person name="Kallscheuer N."/>
            <person name="Luecker S."/>
            <person name="Lage O.M."/>
            <person name="Pohl T."/>
            <person name="Merkel B.J."/>
            <person name="Hornburger P."/>
            <person name="Mueller R.-W."/>
            <person name="Bruemmer F."/>
            <person name="Labrenz M."/>
            <person name="Spormann A.M."/>
            <person name="Op Den Camp H."/>
            <person name="Overmann J."/>
            <person name="Amann R."/>
            <person name="Jetten M.S.M."/>
            <person name="Mascher T."/>
            <person name="Medema M.H."/>
            <person name="Devos D.P."/>
            <person name="Kaster A.-K."/>
            <person name="Ovreas L."/>
            <person name="Rohde M."/>
            <person name="Galperin M.Y."/>
            <person name="Jogler C."/>
        </authorList>
    </citation>
    <scope>NUCLEOTIDE SEQUENCE [LARGE SCALE GENOMIC DNA]</scope>
    <source>
        <strain evidence="2 3">Poly59</strain>
    </source>
</reference>
<evidence type="ECO:0000259" key="1">
    <source>
        <dbReference type="Pfam" id="PF10000"/>
    </source>
</evidence>
<proteinExistence type="predicted"/>
<dbReference type="InterPro" id="IPR018717">
    <property type="entry name" value="DUF2241"/>
</dbReference>
<evidence type="ECO:0000313" key="2">
    <source>
        <dbReference type="EMBL" id="TWU47135.1"/>
    </source>
</evidence>
<evidence type="ECO:0000313" key="3">
    <source>
        <dbReference type="Proteomes" id="UP000317977"/>
    </source>
</evidence>
<name>A0A5C6EF39_9BACT</name>
<keyword evidence="3" id="KW-1185">Reference proteome</keyword>
<dbReference type="Gene3D" id="3.30.2130.10">
    <property type="entry name" value="VC0802-like"/>
    <property type="match status" value="1"/>
</dbReference>
<dbReference type="Proteomes" id="UP000317977">
    <property type="component" value="Unassembled WGS sequence"/>
</dbReference>
<accession>A0A5C6EF39</accession>
<dbReference type="Pfam" id="PF10000">
    <property type="entry name" value="ACT_3"/>
    <property type="match status" value="1"/>
</dbReference>